<dbReference type="FunFam" id="3.30.730.10:FF:000001">
    <property type="entry name" value="Ethylene-responsive transcription factor 2"/>
    <property type="match status" value="1"/>
</dbReference>
<dbReference type="GO" id="GO:0009873">
    <property type="term" value="P:ethylene-activated signaling pathway"/>
    <property type="evidence" value="ECO:0007669"/>
    <property type="project" value="InterPro"/>
</dbReference>
<protein>
    <recommendedName>
        <fullName evidence="7">AP2/ERF domain-containing protein</fullName>
    </recommendedName>
</protein>
<dbReference type="AlphaFoldDB" id="A0A0D9VGV5"/>
<name>A0A0D9VGV5_9ORYZ</name>
<dbReference type="eggNOG" id="ENOG502RZR5">
    <property type="taxonomic scope" value="Eukaryota"/>
</dbReference>
<evidence type="ECO:0000313" key="9">
    <source>
        <dbReference type="Proteomes" id="UP000032180"/>
    </source>
</evidence>
<accession>A0A0D9VGV5</accession>
<proteinExistence type="predicted"/>
<sequence>MAALFEAAETAAIVAALTRVIADGRGGCAGAATVPPPAPSLIVPPAMGSVAVTESLSLVGAVSSAGGHAGEASAATATARRYRGVRRRRWGKWAAEIRDPRKAARLWLGTFATAEDAARAYDAAAIRFRGSRAKLNFPEDACRLRRPATAPAPMPVAGSRCPCHGDDGSPPIAPRKVGFVGGNGANGRWLGSWTVGPPPPSPSAAATLHRGVVHGSNGTEEGRE</sequence>
<dbReference type="PANTHER" id="PTHR31190">
    <property type="entry name" value="DNA-BINDING DOMAIN"/>
    <property type="match status" value="1"/>
</dbReference>
<dbReference type="HOGENOM" id="CLU_042594_4_0_1"/>
<reference evidence="8" key="3">
    <citation type="submission" date="2015-04" db="UniProtKB">
        <authorList>
            <consortium name="EnsemblPlants"/>
        </authorList>
    </citation>
    <scope>IDENTIFICATION</scope>
</reference>
<dbReference type="Pfam" id="PF00847">
    <property type="entry name" value="AP2"/>
    <property type="match status" value="1"/>
</dbReference>
<evidence type="ECO:0000256" key="6">
    <source>
        <dbReference type="SAM" id="MobiDB-lite"/>
    </source>
</evidence>
<evidence type="ECO:0000256" key="5">
    <source>
        <dbReference type="ARBA" id="ARBA00023242"/>
    </source>
</evidence>
<dbReference type="SUPFAM" id="SSF54171">
    <property type="entry name" value="DNA-binding domain"/>
    <property type="match status" value="1"/>
</dbReference>
<dbReference type="STRING" id="77586.A0A0D9VGV5"/>
<dbReference type="SMART" id="SM00380">
    <property type="entry name" value="AP2"/>
    <property type="match status" value="1"/>
</dbReference>
<evidence type="ECO:0000259" key="7">
    <source>
        <dbReference type="PROSITE" id="PS51032"/>
    </source>
</evidence>
<dbReference type="PROSITE" id="PS51032">
    <property type="entry name" value="AP2_ERF"/>
    <property type="match status" value="1"/>
</dbReference>
<dbReference type="Proteomes" id="UP000032180">
    <property type="component" value="Chromosome 2"/>
</dbReference>
<evidence type="ECO:0000313" key="8">
    <source>
        <dbReference type="EnsemblPlants" id="LPERR02G15930.1"/>
    </source>
</evidence>
<keyword evidence="9" id="KW-1185">Reference proteome</keyword>
<dbReference type="PRINTS" id="PR00367">
    <property type="entry name" value="ETHRSPELEMNT"/>
</dbReference>
<comment type="subcellular location">
    <subcellularLocation>
        <location evidence="1">Nucleus</location>
    </subcellularLocation>
</comment>
<dbReference type="GO" id="GO:0003700">
    <property type="term" value="F:DNA-binding transcription factor activity"/>
    <property type="evidence" value="ECO:0007669"/>
    <property type="project" value="InterPro"/>
</dbReference>
<dbReference type="GO" id="GO:0005634">
    <property type="term" value="C:nucleus"/>
    <property type="evidence" value="ECO:0007669"/>
    <property type="project" value="UniProtKB-SubCell"/>
</dbReference>
<dbReference type="GO" id="GO:0003677">
    <property type="term" value="F:DNA binding"/>
    <property type="evidence" value="ECO:0007669"/>
    <property type="project" value="UniProtKB-KW"/>
</dbReference>
<keyword evidence="4" id="KW-0804">Transcription</keyword>
<dbReference type="Gene3D" id="3.30.730.10">
    <property type="entry name" value="AP2/ERF domain"/>
    <property type="match status" value="1"/>
</dbReference>
<evidence type="ECO:0000256" key="3">
    <source>
        <dbReference type="ARBA" id="ARBA00023125"/>
    </source>
</evidence>
<dbReference type="CDD" id="cd00018">
    <property type="entry name" value="AP2"/>
    <property type="match status" value="1"/>
</dbReference>
<evidence type="ECO:0000256" key="4">
    <source>
        <dbReference type="ARBA" id="ARBA00023163"/>
    </source>
</evidence>
<reference evidence="8 9" key="1">
    <citation type="submission" date="2012-08" db="EMBL/GenBank/DDBJ databases">
        <title>Oryza genome evolution.</title>
        <authorList>
            <person name="Wing R.A."/>
        </authorList>
    </citation>
    <scope>NUCLEOTIDE SEQUENCE</scope>
</reference>
<organism evidence="8 9">
    <name type="scientific">Leersia perrieri</name>
    <dbReference type="NCBI Taxonomy" id="77586"/>
    <lineage>
        <taxon>Eukaryota</taxon>
        <taxon>Viridiplantae</taxon>
        <taxon>Streptophyta</taxon>
        <taxon>Embryophyta</taxon>
        <taxon>Tracheophyta</taxon>
        <taxon>Spermatophyta</taxon>
        <taxon>Magnoliopsida</taxon>
        <taxon>Liliopsida</taxon>
        <taxon>Poales</taxon>
        <taxon>Poaceae</taxon>
        <taxon>BOP clade</taxon>
        <taxon>Oryzoideae</taxon>
        <taxon>Oryzeae</taxon>
        <taxon>Oryzinae</taxon>
        <taxon>Leersia</taxon>
    </lineage>
</organism>
<keyword evidence="3" id="KW-0238">DNA-binding</keyword>
<reference evidence="9" key="2">
    <citation type="submission" date="2013-12" db="EMBL/GenBank/DDBJ databases">
        <authorList>
            <person name="Yu Y."/>
            <person name="Lee S."/>
            <person name="de Baynast K."/>
            <person name="Wissotski M."/>
            <person name="Liu L."/>
            <person name="Talag J."/>
            <person name="Goicoechea J."/>
            <person name="Angelova A."/>
            <person name="Jetty R."/>
            <person name="Kudrna D."/>
            <person name="Golser W."/>
            <person name="Rivera L."/>
            <person name="Zhang J."/>
            <person name="Wing R."/>
        </authorList>
    </citation>
    <scope>NUCLEOTIDE SEQUENCE</scope>
</reference>
<dbReference type="EnsemblPlants" id="LPERR02G15930.1">
    <property type="protein sequence ID" value="LPERR02G15930.1"/>
    <property type="gene ID" value="LPERR02G15930"/>
</dbReference>
<feature type="domain" description="AP2/ERF" evidence="7">
    <location>
        <begin position="81"/>
        <end position="138"/>
    </location>
</feature>
<dbReference type="PANTHER" id="PTHR31190:SF160">
    <property type="entry name" value="OSJNBA0042L16.9 PROTEIN"/>
    <property type="match status" value="1"/>
</dbReference>
<feature type="region of interest" description="Disordered" evidence="6">
    <location>
        <begin position="190"/>
        <end position="224"/>
    </location>
</feature>
<evidence type="ECO:0000256" key="2">
    <source>
        <dbReference type="ARBA" id="ARBA00023015"/>
    </source>
</evidence>
<dbReference type="InterPro" id="IPR001471">
    <property type="entry name" value="AP2/ERF_dom"/>
</dbReference>
<keyword evidence="2" id="KW-0805">Transcription regulation</keyword>
<keyword evidence="5" id="KW-0539">Nucleus</keyword>
<evidence type="ECO:0000256" key="1">
    <source>
        <dbReference type="ARBA" id="ARBA00004123"/>
    </source>
</evidence>
<dbReference type="InterPro" id="IPR036955">
    <property type="entry name" value="AP2/ERF_dom_sf"/>
</dbReference>
<dbReference type="Gramene" id="LPERR02G15930.1">
    <property type="protein sequence ID" value="LPERR02G15930.1"/>
    <property type="gene ID" value="LPERR02G15930"/>
</dbReference>
<dbReference type="InterPro" id="IPR044808">
    <property type="entry name" value="ERF_plant"/>
</dbReference>
<dbReference type="InterPro" id="IPR016177">
    <property type="entry name" value="DNA-bd_dom_sf"/>
</dbReference>